<dbReference type="PANTHER" id="PTHR47099:SF1">
    <property type="entry name" value="METHYLCOBAMIDE:COM METHYLTRANSFERASE MTBA"/>
    <property type="match status" value="1"/>
</dbReference>
<dbReference type="InterPro" id="IPR000257">
    <property type="entry name" value="Uroporphyrinogen_deCOase"/>
</dbReference>
<organism evidence="2">
    <name type="scientific">marine sediment metagenome</name>
    <dbReference type="NCBI Taxonomy" id="412755"/>
    <lineage>
        <taxon>unclassified sequences</taxon>
        <taxon>metagenomes</taxon>
        <taxon>ecological metagenomes</taxon>
    </lineage>
</organism>
<dbReference type="InterPro" id="IPR052024">
    <property type="entry name" value="Methanogen_methyltrans"/>
</dbReference>
<evidence type="ECO:0000313" key="2">
    <source>
        <dbReference type="EMBL" id="GAF97023.1"/>
    </source>
</evidence>
<accession>X0TTY5</accession>
<dbReference type="Gene3D" id="3.20.20.210">
    <property type="match status" value="1"/>
</dbReference>
<dbReference type="PANTHER" id="PTHR47099">
    <property type="entry name" value="METHYLCOBAMIDE:COM METHYLTRANSFERASE MTBA"/>
    <property type="match status" value="1"/>
</dbReference>
<reference evidence="2" key="1">
    <citation type="journal article" date="2014" name="Front. Microbiol.">
        <title>High frequency of phylogenetically diverse reductive dehalogenase-homologous genes in deep subseafloor sedimentary metagenomes.</title>
        <authorList>
            <person name="Kawai M."/>
            <person name="Futagami T."/>
            <person name="Toyoda A."/>
            <person name="Takaki Y."/>
            <person name="Nishi S."/>
            <person name="Hori S."/>
            <person name="Arai W."/>
            <person name="Tsubouchi T."/>
            <person name="Morono Y."/>
            <person name="Uchiyama I."/>
            <person name="Ito T."/>
            <person name="Fujiyama A."/>
            <person name="Inagaki F."/>
            <person name="Takami H."/>
        </authorList>
    </citation>
    <scope>NUCLEOTIDE SEQUENCE</scope>
    <source>
        <strain evidence="2">Expedition CK06-06</strain>
    </source>
</reference>
<proteinExistence type="predicted"/>
<name>X0TTY5_9ZZZZ</name>
<feature type="non-terminal residue" evidence="2">
    <location>
        <position position="1"/>
    </location>
</feature>
<gene>
    <name evidence="2" type="ORF">S01H1_30350</name>
</gene>
<dbReference type="GO" id="GO:0006779">
    <property type="term" value="P:porphyrin-containing compound biosynthetic process"/>
    <property type="evidence" value="ECO:0007669"/>
    <property type="project" value="InterPro"/>
</dbReference>
<protein>
    <recommendedName>
        <fullName evidence="1">Uroporphyrinogen decarboxylase (URO-D) domain-containing protein</fullName>
    </recommendedName>
</protein>
<feature type="non-terminal residue" evidence="2">
    <location>
        <position position="275"/>
    </location>
</feature>
<sequence length="275" mass="30656">CYENGYDYVYAWTGLNFPRANFSVAGDTAPLENWPGARRYWQDESTGPIQSWADFEAYPWPKPEEISYRAIEYLNAVVPEGMKICVNLGGIFENTSWLMGLQPFSYALFDQPDLIEAISQKVGEFTAAAAAHAVTIDNVGMVFLGDDLGFATGTLVSPAVLRRYIFPHHRRLVEIVHAAGRLFLLHSCGNLETIMDELIDLGIDAKHSFEDKIMPVEEVYRRWGDRIAVLGGVDMDLLARGSEEQVRGRTREILEVCAARGTGYCLGTGNTATNY</sequence>
<dbReference type="EMBL" id="BARS01018672">
    <property type="protein sequence ID" value="GAF97023.1"/>
    <property type="molecule type" value="Genomic_DNA"/>
</dbReference>
<dbReference type="SUPFAM" id="SSF51726">
    <property type="entry name" value="UROD/MetE-like"/>
    <property type="match status" value="1"/>
</dbReference>
<dbReference type="GO" id="GO:0004853">
    <property type="term" value="F:uroporphyrinogen decarboxylase activity"/>
    <property type="evidence" value="ECO:0007669"/>
    <property type="project" value="InterPro"/>
</dbReference>
<dbReference type="InterPro" id="IPR038071">
    <property type="entry name" value="UROD/MetE-like_sf"/>
</dbReference>
<dbReference type="AlphaFoldDB" id="X0TTY5"/>
<evidence type="ECO:0000259" key="1">
    <source>
        <dbReference type="Pfam" id="PF01208"/>
    </source>
</evidence>
<comment type="caution">
    <text evidence="2">The sequence shown here is derived from an EMBL/GenBank/DDBJ whole genome shotgun (WGS) entry which is preliminary data.</text>
</comment>
<feature type="domain" description="Uroporphyrinogen decarboxylase (URO-D)" evidence="1">
    <location>
        <begin position="48"/>
        <end position="269"/>
    </location>
</feature>
<dbReference type="Pfam" id="PF01208">
    <property type="entry name" value="URO-D"/>
    <property type="match status" value="1"/>
</dbReference>